<reference evidence="1" key="1">
    <citation type="submission" date="2018-11" db="EMBL/GenBank/DDBJ databases">
        <title>Genomics analysis of Putative Virulence Factors on Adhesion and Cytotoxicity for Cronobacter spp.</title>
        <authorList>
            <person name="Cui J."/>
        </authorList>
    </citation>
    <scope>NUCLEOTIDE SEQUENCE</scope>
    <source>
        <strain evidence="1">SD69</strain>
    </source>
</reference>
<accession>A0A9Q4XR70</accession>
<evidence type="ECO:0000313" key="2">
    <source>
        <dbReference type="Proteomes" id="UP000778262"/>
    </source>
</evidence>
<organism evidence="1 2">
    <name type="scientific">Cronobacter dublinensis</name>
    <dbReference type="NCBI Taxonomy" id="413497"/>
    <lineage>
        <taxon>Bacteria</taxon>
        <taxon>Pseudomonadati</taxon>
        <taxon>Pseudomonadota</taxon>
        <taxon>Gammaproteobacteria</taxon>
        <taxon>Enterobacterales</taxon>
        <taxon>Enterobacteriaceae</taxon>
        <taxon>Cronobacter</taxon>
    </lineage>
</organism>
<name>A0A9Q4XR70_9ENTR</name>
<gene>
    <name evidence="1" type="ORF">EHJ13_09180</name>
</gene>
<dbReference type="EMBL" id="RPBY01000003">
    <property type="protein sequence ID" value="NCH87611.1"/>
    <property type="molecule type" value="Genomic_DNA"/>
</dbReference>
<sequence>MRVKTLKITPKNRRSAIDISGRLYRSPSLLLKPQRIFHLVLTCREWFFNRRKTQSYHLPVL</sequence>
<proteinExistence type="predicted"/>
<evidence type="ECO:0000313" key="1">
    <source>
        <dbReference type="EMBL" id="NCH87611.1"/>
    </source>
</evidence>
<dbReference type="Proteomes" id="UP000778262">
    <property type="component" value="Unassembled WGS sequence"/>
</dbReference>
<protein>
    <submittedName>
        <fullName evidence="1">Uncharacterized protein</fullName>
    </submittedName>
</protein>
<dbReference type="AlphaFoldDB" id="A0A9Q4XR70"/>
<comment type="caution">
    <text evidence="1">The sequence shown here is derived from an EMBL/GenBank/DDBJ whole genome shotgun (WGS) entry which is preliminary data.</text>
</comment>